<reference evidence="16" key="1">
    <citation type="submission" date="2016-10" db="EMBL/GenBank/DDBJ databases">
        <authorList>
            <person name="Varghese N."/>
            <person name="Submissions S."/>
        </authorList>
    </citation>
    <scope>NUCLEOTIDE SEQUENCE [LARGE SCALE GENOMIC DNA]</scope>
    <source>
        <strain evidence="16">DSM 3384</strain>
    </source>
</reference>
<evidence type="ECO:0000256" key="6">
    <source>
        <dbReference type="ARBA" id="ARBA00022692"/>
    </source>
</evidence>
<keyword evidence="6 14" id="KW-0812">Transmembrane</keyword>
<dbReference type="Proteomes" id="UP000199608">
    <property type="component" value="Unassembled WGS sequence"/>
</dbReference>
<name>A0A1H2HRJ7_9BACT</name>
<dbReference type="AlphaFoldDB" id="A0A1H2HRJ7"/>
<dbReference type="EMBL" id="FNLL01000007">
    <property type="protein sequence ID" value="SDU34501.1"/>
    <property type="molecule type" value="Genomic_DNA"/>
</dbReference>
<dbReference type="RefSeq" id="WP_175530347.1">
    <property type="nucleotide sequence ID" value="NZ_FNLL01000007.1"/>
</dbReference>
<organism evidence="15 16">
    <name type="scientific">Desulfobacula phenolica</name>
    <dbReference type="NCBI Taxonomy" id="90732"/>
    <lineage>
        <taxon>Bacteria</taxon>
        <taxon>Pseudomonadati</taxon>
        <taxon>Thermodesulfobacteriota</taxon>
        <taxon>Desulfobacteria</taxon>
        <taxon>Desulfobacterales</taxon>
        <taxon>Desulfobacteraceae</taxon>
        <taxon>Desulfobacula</taxon>
    </lineage>
</organism>
<feature type="transmembrane region" description="Helical" evidence="14">
    <location>
        <begin position="178"/>
        <end position="198"/>
    </location>
</feature>
<feature type="transmembrane region" description="Helical" evidence="14">
    <location>
        <begin position="147"/>
        <end position="166"/>
    </location>
</feature>
<comment type="catalytic activity">
    <reaction evidence="13">
        <text>heme b + (2E,6E)-farnesyl diphosphate + H2O = Fe(II)-heme o + diphosphate</text>
        <dbReference type="Rhea" id="RHEA:28070"/>
        <dbReference type="ChEBI" id="CHEBI:15377"/>
        <dbReference type="ChEBI" id="CHEBI:33019"/>
        <dbReference type="ChEBI" id="CHEBI:60344"/>
        <dbReference type="ChEBI" id="CHEBI:60530"/>
        <dbReference type="ChEBI" id="CHEBI:175763"/>
        <dbReference type="EC" id="2.5.1.141"/>
    </reaction>
</comment>
<feature type="transmembrane region" description="Helical" evidence="14">
    <location>
        <begin position="229"/>
        <end position="247"/>
    </location>
</feature>
<dbReference type="GO" id="GO:0006783">
    <property type="term" value="P:heme biosynthetic process"/>
    <property type="evidence" value="ECO:0007669"/>
    <property type="project" value="UniProtKB-KW"/>
</dbReference>
<accession>A0A1H2HRJ7</accession>
<evidence type="ECO:0000313" key="15">
    <source>
        <dbReference type="EMBL" id="SDU34501.1"/>
    </source>
</evidence>
<feature type="transmembrane region" description="Helical" evidence="14">
    <location>
        <begin position="121"/>
        <end position="140"/>
    </location>
</feature>
<feature type="transmembrane region" description="Helical" evidence="14">
    <location>
        <begin position="253"/>
        <end position="274"/>
    </location>
</feature>
<proteinExistence type="predicted"/>
<comment type="subcellular location">
    <subcellularLocation>
        <location evidence="1">Cell membrane</location>
        <topology evidence="1">Multi-pass membrane protein</topology>
    </subcellularLocation>
</comment>
<feature type="transmembrane region" description="Helical" evidence="14">
    <location>
        <begin position="58"/>
        <end position="76"/>
    </location>
</feature>
<keyword evidence="16" id="KW-1185">Reference proteome</keyword>
<evidence type="ECO:0000256" key="12">
    <source>
        <dbReference type="ARBA" id="ARBA00042475"/>
    </source>
</evidence>
<evidence type="ECO:0000256" key="8">
    <source>
        <dbReference type="ARBA" id="ARBA00023133"/>
    </source>
</evidence>
<evidence type="ECO:0000256" key="4">
    <source>
        <dbReference type="ARBA" id="ARBA00022475"/>
    </source>
</evidence>
<keyword evidence="5 15" id="KW-0808">Transferase</keyword>
<dbReference type="PANTHER" id="PTHR43448">
    <property type="entry name" value="PROTOHEME IX FARNESYLTRANSFERASE, MITOCHONDRIAL"/>
    <property type="match status" value="1"/>
</dbReference>
<keyword evidence="4" id="KW-1003">Cell membrane</keyword>
<evidence type="ECO:0000256" key="5">
    <source>
        <dbReference type="ARBA" id="ARBA00022679"/>
    </source>
</evidence>
<feature type="transmembrane region" description="Helical" evidence="14">
    <location>
        <begin position="32"/>
        <end position="52"/>
    </location>
</feature>
<feature type="transmembrane region" description="Helical" evidence="14">
    <location>
        <begin position="97"/>
        <end position="115"/>
    </location>
</feature>
<dbReference type="Gene3D" id="1.10.357.140">
    <property type="entry name" value="UbiA prenyltransferase"/>
    <property type="match status" value="1"/>
</dbReference>
<evidence type="ECO:0000256" key="10">
    <source>
        <dbReference type="ARBA" id="ARBA00030253"/>
    </source>
</evidence>
<evidence type="ECO:0000256" key="14">
    <source>
        <dbReference type="SAM" id="Phobius"/>
    </source>
</evidence>
<keyword evidence="9 14" id="KW-0472">Membrane</keyword>
<evidence type="ECO:0000256" key="3">
    <source>
        <dbReference type="ARBA" id="ARBA00012292"/>
    </source>
</evidence>
<evidence type="ECO:0000256" key="7">
    <source>
        <dbReference type="ARBA" id="ARBA00022989"/>
    </source>
</evidence>
<protein>
    <recommendedName>
        <fullName evidence="11">Protoheme IX farnesyltransferase</fullName>
        <ecNumber evidence="3">2.5.1.141</ecNumber>
    </recommendedName>
    <alternativeName>
        <fullName evidence="12">Heme B farnesyltransferase</fullName>
    </alternativeName>
    <alternativeName>
        <fullName evidence="10">Heme O synthase</fullName>
    </alternativeName>
</protein>
<evidence type="ECO:0000256" key="1">
    <source>
        <dbReference type="ARBA" id="ARBA00004651"/>
    </source>
</evidence>
<evidence type="ECO:0000256" key="9">
    <source>
        <dbReference type="ARBA" id="ARBA00023136"/>
    </source>
</evidence>
<dbReference type="GO" id="GO:0008495">
    <property type="term" value="F:protoheme IX farnesyltransferase activity"/>
    <property type="evidence" value="ECO:0007669"/>
    <property type="project" value="UniProtKB-EC"/>
</dbReference>
<comment type="pathway">
    <text evidence="2">Porphyrin-containing compound metabolism; heme O biosynthesis; heme O from protoheme: step 1/1.</text>
</comment>
<keyword evidence="8" id="KW-0350">Heme biosynthesis</keyword>
<keyword evidence="7 14" id="KW-1133">Transmembrane helix</keyword>
<gene>
    <name evidence="15" type="ORF">SAMN04487931_1075</name>
</gene>
<evidence type="ECO:0000313" key="16">
    <source>
        <dbReference type="Proteomes" id="UP000199608"/>
    </source>
</evidence>
<sequence>MSGNKTDLVVQAGGSGSFHAITHYLELFKLHLCLYIGLSAVFGHVMACQSFSFESLLVGILVLVLACGSAVLNNIQDRVYDGFFFRTRRRSLPQKKVPVLHAAFIAIVMIGFGLLGLLLFTGLFCFFWGGMAVIAYNGLYTPLKKQSLLAIVPGTLCGMLPLLIGWAAAGKPLSDPHILMIMVVMGLWQIPHFFIILLKTKPSPSGMAGYNRFPCFTKIFSPNEIKLQILIWTSLYSLAILLFLLNGSIKNPLLSNLSGLNAVMIPLLVSIMVIKSGKWNLPFAFASINLSVLFFLGAGICDNCLL</sequence>
<dbReference type="InterPro" id="IPR006369">
    <property type="entry name" value="Protohaem_IX_farnesylTrfase"/>
</dbReference>
<evidence type="ECO:0000256" key="11">
    <source>
        <dbReference type="ARBA" id="ARBA00040810"/>
    </source>
</evidence>
<dbReference type="GO" id="GO:0005886">
    <property type="term" value="C:plasma membrane"/>
    <property type="evidence" value="ECO:0007669"/>
    <property type="project" value="UniProtKB-SubCell"/>
</dbReference>
<dbReference type="PANTHER" id="PTHR43448:SF7">
    <property type="entry name" value="4-HYDROXYBENZOATE SOLANESYLTRANSFERASE"/>
    <property type="match status" value="1"/>
</dbReference>
<dbReference type="Pfam" id="PF01040">
    <property type="entry name" value="UbiA"/>
    <property type="match status" value="1"/>
</dbReference>
<dbReference type="EC" id="2.5.1.141" evidence="3"/>
<evidence type="ECO:0000256" key="13">
    <source>
        <dbReference type="ARBA" id="ARBA00047690"/>
    </source>
</evidence>
<dbReference type="InterPro" id="IPR000537">
    <property type="entry name" value="UbiA_prenyltransferase"/>
</dbReference>
<dbReference type="InterPro" id="IPR044878">
    <property type="entry name" value="UbiA_sf"/>
</dbReference>
<evidence type="ECO:0000256" key="2">
    <source>
        <dbReference type="ARBA" id="ARBA00004919"/>
    </source>
</evidence>
<feature type="transmembrane region" description="Helical" evidence="14">
    <location>
        <begin position="281"/>
        <end position="300"/>
    </location>
</feature>